<evidence type="ECO:0000259" key="4">
    <source>
        <dbReference type="Pfam" id="PF02875"/>
    </source>
</evidence>
<dbReference type="GO" id="GO:0008360">
    <property type="term" value="P:regulation of cell shape"/>
    <property type="evidence" value="ECO:0007669"/>
    <property type="project" value="UniProtKB-KW"/>
</dbReference>
<dbReference type="GO" id="GO:0005524">
    <property type="term" value="F:ATP binding"/>
    <property type="evidence" value="ECO:0007669"/>
    <property type="project" value="InterPro"/>
</dbReference>
<evidence type="ECO:0000313" key="7">
    <source>
        <dbReference type="Proteomes" id="UP000228687"/>
    </source>
</evidence>
<dbReference type="GO" id="GO:0009252">
    <property type="term" value="P:peptidoglycan biosynthetic process"/>
    <property type="evidence" value="ECO:0007669"/>
    <property type="project" value="UniProtKB-UniPathway"/>
</dbReference>
<dbReference type="PANTHER" id="PTHR23135">
    <property type="entry name" value="MUR LIGASE FAMILY MEMBER"/>
    <property type="match status" value="1"/>
</dbReference>
<accession>A0A2H0YZN8</accession>
<dbReference type="GO" id="GO:0071555">
    <property type="term" value="P:cell wall organization"/>
    <property type="evidence" value="ECO:0007669"/>
    <property type="project" value="UniProtKB-KW"/>
</dbReference>
<comment type="subcellular location">
    <subcellularLocation>
        <location evidence="2">Cytoplasm</location>
    </subcellularLocation>
</comment>
<evidence type="ECO:0000256" key="3">
    <source>
        <dbReference type="SAM" id="Phobius"/>
    </source>
</evidence>
<keyword evidence="3" id="KW-0812">Transmembrane</keyword>
<dbReference type="GO" id="GO:0051301">
    <property type="term" value="P:cell division"/>
    <property type="evidence" value="ECO:0007669"/>
    <property type="project" value="UniProtKB-KW"/>
</dbReference>
<keyword evidence="2" id="KW-0961">Cell wall biogenesis/degradation</keyword>
<feature type="transmembrane region" description="Helical" evidence="3">
    <location>
        <begin position="48"/>
        <end position="70"/>
    </location>
</feature>
<dbReference type="InterPro" id="IPR036615">
    <property type="entry name" value="Mur_ligase_C_dom_sf"/>
</dbReference>
<dbReference type="Proteomes" id="UP000228687">
    <property type="component" value="Unassembled WGS sequence"/>
</dbReference>
<dbReference type="EMBL" id="PEXT01000055">
    <property type="protein sequence ID" value="PIS43193.1"/>
    <property type="molecule type" value="Genomic_DNA"/>
</dbReference>
<dbReference type="InterPro" id="IPR013221">
    <property type="entry name" value="Mur_ligase_cen"/>
</dbReference>
<dbReference type="SUPFAM" id="SSF53623">
    <property type="entry name" value="MurD-like peptide ligases, catalytic domain"/>
    <property type="match status" value="1"/>
</dbReference>
<evidence type="ECO:0000313" key="6">
    <source>
        <dbReference type="EMBL" id="PIS43193.1"/>
    </source>
</evidence>
<dbReference type="InterPro" id="IPR036565">
    <property type="entry name" value="Mur-like_cat_sf"/>
</dbReference>
<keyword evidence="2" id="KW-0132">Cell division</keyword>
<sequence length="409" mass="45099">MTRLRRRILAPYHYAWALLTALWYGFPAKRLAVIGVTGTKGKSSVAEMLYAIFATAGYETALAGTIRFVIGSKSRQNLFKMTLPGRGFIQKFLAEALAKKCTHAIVEITSEAALQYRHLGLDLDALVFTNLQKEHIESHGSIENYFRAKLSIGEALVRSIKRPRSIIARADDVYGAAFLALPVEKQIPFSFADAVDARVSENGVLFSFGGTHFTLSLPGEFSVLNALAAIKTAEVFGVPLETCAEALKELSHISGRVERIEAGQNFTVVVDYAHTPDSLRALYGAFPNHRKICVLGNTGGGRDTWKRPEMGRIAEEACEKVILTNEDPYDEDPRAIVDAMEAGMRRVPEIVMDRRLAIRSALRSARANDVVLISGKGTDPFIMGPRGSKEPWSDAVVVREELERLLAEF</sequence>
<dbReference type="UniPathway" id="UPA00219"/>
<feature type="transmembrane region" description="Helical" evidence="3">
    <location>
        <begin position="12"/>
        <end position="28"/>
    </location>
</feature>
<name>A0A2H0YZN8_9BACT</name>
<evidence type="ECO:0000259" key="5">
    <source>
        <dbReference type="Pfam" id="PF08245"/>
    </source>
</evidence>
<reference evidence="7" key="1">
    <citation type="submission" date="2017-09" db="EMBL/GenBank/DDBJ databases">
        <title>Depth-based differentiation of microbial function through sediment-hosted aquifers and enrichment of novel symbionts in the deep terrestrial subsurface.</title>
        <authorList>
            <person name="Probst A.J."/>
            <person name="Ladd B."/>
            <person name="Jarett J.K."/>
            <person name="Geller-Mcgrath D.E."/>
            <person name="Sieber C.M.K."/>
            <person name="Emerson J.B."/>
            <person name="Anantharaman K."/>
            <person name="Thomas B.C."/>
            <person name="Malmstrom R."/>
            <person name="Stieglmeier M."/>
            <person name="Klingl A."/>
            <person name="Woyke T."/>
            <person name="Ryan C.M."/>
            <person name="Banfield J.F."/>
        </authorList>
    </citation>
    <scope>NUCLEOTIDE SEQUENCE [LARGE SCALE GENOMIC DNA]</scope>
</reference>
<protein>
    <recommendedName>
        <fullName evidence="8">UDP-N-acetylmuramoyl-L-alanyl-D-glutamate--2, 6-diaminopimelate ligase</fullName>
    </recommendedName>
</protein>
<comment type="pathway">
    <text evidence="2">Cell wall biogenesis; peptidoglycan biosynthesis.</text>
</comment>
<dbReference type="InterPro" id="IPR005761">
    <property type="entry name" value="UDP-N-AcMur-Glu-dNH2Pim_ligase"/>
</dbReference>
<keyword evidence="2" id="KW-0131">Cell cycle</keyword>
<keyword evidence="3" id="KW-0472">Membrane</keyword>
<dbReference type="Gene3D" id="3.40.1190.10">
    <property type="entry name" value="Mur-like, catalytic domain"/>
    <property type="match status" value="1"/>
</dbReference>
<evidence type="ECO:0008006" key="8">
    <source>
        <dbReference type="Google" id="ProtNLM"/>
    </source>
</evidence>
<dbReference type="Gene3D" id="3.90.190.20">
    <property type="entry name" value="Mur ligase, C-terminal domain"/>
    <property type="match status" value="1"/>
</dbReference>
<keyword evidence="2" id="KW-0573">Peptidoglycan synthesis</keyword>
<dbReference type="GO" id="GO:0016881">
    <property type="term" value="F:acid-amino acid ligase activity"/>
    <property type="evidence" value="ECO:0007669"/>
    <property type="project" value="InterPro"/>
</dbReference>
<dbReference type="Pfam" id="PF08245">
    <property type="entry name" value="Mur_ligase_M"/>
    <property type="match status" value="1"/>
</dbReference>
<dbReference type="Pfam" id="PF02875">
    <property type="entry name" value="Mur_ligase_C"/>
    <property type="match status" value="1"/>
</dbReference>
<keyword evidence="3" id="KW-1133">Transmembrane helix</keyword>
<gene>
    <name evidence="6" type="ORF">COT23_02555</name>
</gene>
<proteinExistence type="inferred from homology"/>
<dbReference type="NCBIfam" id="TIGR01085">
    <property type="entry name" value="murE"/>
    <property type="match status" value="1"/>
</dbReference>
<dbReference type="InterPro" id="IPR004101">
    <property type="entry name" value="Mur_ligase_C"/>
</dbReference>
<feature type="domain" description="Mur ligase central" evidence="5">
    <location>
        <begin position="36"/>
        <end position="232"/>
    </location>
</feature>
<evidence type="ECO:0000256" key="1">
    <source>
        <dbReference type="ARBA" id="ARBA00005898"/>
    </source>
</evidence>
<dbReference type="PANTHER" id="PTHR23135:SF4">
    <property type="entry name" value="UDP-N-ACETYLMURAMOYL-L-ALANYL-D-GLUTAMATE--2,6-DIAMINOPIMELATE LIGASE MURE HOMOLOG, CHLOROPLASTIC"/>
    <property type="match status" value="1"/>
</dbReference>
<comment type="similarity">
    <text evidence="1">Belongs to the MurCDEF family. MurE subfamily.</text>
</comment>
<comment type="caution">
    <text evidence="6">The sequence shown here is derived from an EMBL/GenBank/DDBJ whole genome shotgun (WGS) entry which is preliminary data.</text>
</comment>
<organism evidence="6 7">
    <name type="scientific">Candidatus Kaiserbacteria bacterium CG08_land_8_20_14_0_20_50_21</name>
    <dbReference type="NCBI Taxonomy" id="1974604"/>
    <lineage>
        <taxon>Bacteria</taxon>
        <taxon>Candidatus Kaiseribacteriota</taxon>
    </lineage>
</organism>
<keyword evidence="2" id="KW-0133">Cell shape</keyword>
<dbReference type="SUPFAM" id="SSF53244">
    <property type="entry name" value="MurD-like peptide ligases, peptide-binding domain"/>
    <property type="match status" value="1"/>
</dbReference>
<dbReference type="AlphaFoldDB" id="A0A2H0YZN8"/>
<evidence type="ECO:0000256" key="2">
    <source>
        <dbReference type="RuleBase" id="RU004135"/>
    </source>
</evidence>
<dbReference type="GO" id="GO:0005737">
    <property type="term" value="C:cytoplasm"/>
    <property type="evidence" value="ECO:0007669"/>
    <property type="project" value="UniProtKB-SubCell"/>
</dbReference>
<feature type="domain" description="Mur ligase C-terminal" evidence="4">
    <location>
        <begin position="255"/>
        <end position="377"/>
    </location>
</feature>